<reference evidence="2 3" key="1">
    <citation type="submission" date="2021-12" db="EMBL/GenBank/DDBJ databases">
        <title>Discovery of the Pendulisporaceae a myxobacterial family with distinct sporulation behavior and unique specialized metabolism.</title>
        <authorList>
            <person name="Garcia R."/>
            <person name="Popoff A."/>
            <person name="Bader C.D."/>
            <person name="Loehr J."/>
            <person name="Walesch S."/>
            <person name="Walt C."/>
            <person name="Boldt J."/>
            <person name="Bunk B."/>
            <person name="Haeckl F.J.F.P.J."/>
            <person name="Gunesch A.P."/>
            <person name="Birkelbach J."/>
            <person name="Nuebel U."/>
            <person name="Pietschmann T."/>
            <person name="Bach T."/>
            <person name="Mueller R."/>
        </authorList>
    </citation>
    <scope>NUCLEOTIDE SEQUENCE [LARGE SCALE GENOMIC DNA]</scope>
    <source>
        <strain evidence="2 3">MSr12523</strain>
    </source>
</reference>
<organism evidence="2 3">
    <name type="scientific">Pendulispora brunnea</name>
    <dbReference type="NCBI Taxonomy" id="2905690"/>
    <lineage>
        <taxon>Bacteria</taxon>
        <taxon>Pseudomonadati</taxon>
        <taxon>Myxococcota</taxon>
        <taxon>Myxococcia</taxon>
        <taxon>Myxococcales</taxon>
        <taxon>Sorangiineae</taxon>
        <taxon>Pendulisporaceae</taxon>
        <taxon>Pendulispora</taxon>
    </lineage>
</organism>
<keyword evidence="3" id="KW-1185">Reference proteome</keyword>
<proteinExistence type="predicted"/>
<protein>
    <submittedName>
        <fullName evidence="2">Uncharacterized protein</fullName>
    </submittedName>
</protein>
<accession>A0ABZ2JUQ1</accession>
<dbReference type="RefSeq" id="WP_394840809.1">
    <property type="nucleotide sequence ID" value="NZ_CP089982.1"/>
</dbReference>
<feature type="region of interest" description="Disordered" evidence="1">
    <location>
        <begin position="17"/>
        <end position="58"/>
    </location>
</feature>
<dbReference type="PROSITE" id="PS51257">
    <property type="entry name" value="PROKAR_LIPOPROTEIN"/>
    <property type="match status" value="1"/>
</dbReference>
<sequence length="274" mass="28315">MRPLPALAVVLLFTACGSSDDSPSDGGPPGDAGDAGKDAVADGNTGIDASMDAGSDADLDAASDASLDAARDAANDADGAPDAATCPKTLLVGGQDVTRQGWTVVSQGQASLTYVDDYTYLKTSTVSGERTSGQLLVYLPGAIDSARPYRIQVVMRVESVNAHNQYDSAAAIMGSFTPSVGTSTDRAQMVYLDPTKIGWADDTQSFAASVVDGAYHTYEFSLDASNVARVRVDGVAALTRNAFTTNSNIAIGDQTNDANVDSAIRIRSVTKLCP</sequence>
<name>A0ABZ2JUQ1_9BACT</name>
<gene>
    <name evidence="2" type="ORF">LZC95_27505</name>
</gene>
<evidence type="ECO:0000313" key="3">
    <source>
        <dbReference type="Proteomes" id="UP001379533"/>
    </source>
</evidence>
<dbReference type="Proteomes" id="UP001379533">
    <property type="component" value="Chromosome"/>
</dbReference>
<evidence type="ECO:0000256" key="1">
    <source>
        <dbReference type="SAM" id="MobiDB-lite"/>
    </source>
</evidence>
<dbReference type="EMBL" id="CP089982">
    <property type="protein sequence ID" value="WXA90196.1"/>
    <property type="molecule type" value="Genomic_DNA"/>
</dbReference>
<evidence type="ECO:0000313" key="2">
    <source>
        <dbReference type="EMBL" id="WXA90196.1"/>
    </source>
</evidence>